<dbReference type="EMBL" id="QGMK01000172">
    <property type="protein sequence ID" value="TVY83617.1"/>
    <property type="molecule type" value="Genomic_DNA"/>
</dbReference>
<keyword evidence="14" id="KW-1185">Reference proteome</keyword>
<evidence type="ECO:0000313" key="14">
    <source>
        <dbReference type="Proteomes" id="UP000469558"/>
    </source>
</evidence>
<comment type="caution">
    <text evidence="13">The sequence shown here is derived from an EMBL/GenBank/DDBJ whole genome shotgun (WGS) entry which is preliminary data.</text>
</comment>
<dbReference type="PROSITE" id="PS51914">
    <property type="entry name" value="MRH"/>
    <property type="match status" value="1"/>
</dbReference>
<feature type="chain" id="PRO_5035751072" evidence="11">
    <location>
        <begin position="23"/>
        <end position="324"/>
    </location>
</feature>
<feature type="compositionally biased region" description="Basic and acidic residues" evidence="9">
    <location>
        <begin position="306"/>
        <end position="316"/>
    </location>
</feature>
<dbReference type="Gene3D" id="2.70.130.10">
    <property type="entry name" value="Mannose-6-phosphate receptor binding domain"/>
    <property type="match status" value="1"/>
</dbReference>
<keyword evidence="8" id="KW-0325">Glycoprotein</keyword>
<sequence>MHFPPLPSALLLALAIHSGVSAAADEKVVEPCTVASSAGSFYDLRKLSILPPKDGKKPGKNEKVDDWHARGYDYPSNFTLNICEPVVGGLEHRPVGIDKDLAQNVSAYYETGGKIYSIGQQNSNLTLRGRRLVLQYTDGSPCGGENKKRDNGDDEDKKSAKDSRRKSTLISFHCDKDPLATAPSLTFVGASPDECSYHFEVLSKDACIGSEPAKQGVGPGAVFAIIGVIAILVYFLGGVFYQRNVAHARGWRQLPNYSMWAGIGSFVKDIFIIGTSSCARFLPSRRGYSALSVSANGNGASRGRGRGPEDENRLIDQLDEEWDD</sequence>
<dbReference type="InterPro" id="IPR028927">
    <property type="entry name" value="Man-6-P_rcpt"/>
</dbReference>
<accession>A0A8T9CGG1</accession>
<feature type="region of interest" description="Disordered" evidence="9">
    <location>
        <begin position="296"/>
        <end position="324"/>
    </location>
</feature>
<keyword evidence="7" id="KW-1015">Disulfide bond</keyword>
<evidence type="ECO:0000256" key="6">
    <source>
        <dbReference type="ARBA" id="ARBA00023136"/>
    </source>
</evidence>
<feature type="compositionally biased region" description="Basic and acidic residues" evidence="9">
    <location>
        <begin position="145"/>
        <end position="162"/>
    </location>
</feature>
<feature type="region of interest" description="Disordered" evidence="9">
    <location>
        <begin position="138"/>
        <end position="164"/>
    </location>
</feature>
<dbReference type="AlphaFoldDB" id="A0A8T9CGG1"/>
<gene>
    <name evidence="13" type="ORF">LSUE1_G000972</name>
</gene>
<organism evidence="13 14">
    <name type="scientific">Lachnellula suecica</name>
    <dbReference type="NCBI Taxonomy" id="602035"/>
    <lineage>
        <taxon>Eukaryota</taxon>
        <taxon>Fungi</taxon>
        <taxon>Dikarya</taxon>
        <taxon>Ascomycota</taxon>
        <taxon>Pezizomycotina</taxon>
        <taxon>Leotiomycetes</taxon>
        <taxon>Helotiales</taxon>
        <taxon>Lachnaceae</taxon>
        <taxon>Lachnellula</taxon>
    </lineage>
</organism>
<dbReference type="InterPro" id="IPR009011">
    <property type="entry name" value="Man6P_isomerase_rcpt-bd_dom_sf"/>
</dbReference>
<name>A0A8T9CGG1_9HELO</name>
<dbReference type="Pfam" id="PF02157">
    <property type="entry name" value="Man-6-P_recep"/>
    <property type="match status" value="1"/>
</dbReference>
<evidence type="ECO:0000256" key="1">
    <source>
        <dbReference type="ARBA" id="ARBA00004308"/>
    </source>
</evidence>
<feature type="signal peptide" evidence="11">
    <location>
        <begin position="1"/>
        <end position="22"/>
    </location>
</feature>
<evidence type="ECO:0000256" key="11">
    <source>
        <dbReference type="SAM" id="SignalP"/>
    </source>
</evidence>
<evidence type="ECO:0000256" key="7">
    <source>
        <dbReference type="ARBA" id="ARBA00023157"/>
    </source>
</evidence>
<dbReference type="FunFam" id="2.70.130.10:FF:000024">
    <property type="entry name" value="Putative vacuolar sorting receptor"/>
    <property type="match status" value="1"/>
</dbReference>
<dbReference type="GO" id="GO:0010008">
    <property type="term" value="C:endosome membrane"/>
    <property type="evidence" value="ECO:0007669"/>
    <property type="project" value="UniProtKB-SubCell"/>
</dbReference>
<evidence type="ECO:0000256" key="5">
    <source>
        <dbReference type="ARBA" id="ARBA00022989"/>
    </source>
</evidence>
<dbReference type="Proteomes" id="UP000469558">
    <property type="component" value="Unassembled WGS sequence"/>
</dbReference>
<feature type="transmembrane region" description="Helical" evidence="10">
    <location>
        <begin position="220"/>
        <end position="241"/>
    </location>
</feature>
<dbReference type="PANTHER" id="PTHR15071">
    <property type="entry name" value="MANNOSE-6-PHOSPHATE RECEPTOR FAMILY MEMBER"/>
    <property type="match status" value="1"/>
</dbReference>
<keyword evidence="4 11" id="KW-0732">Signal</keyword>
<keyword evidence="5 10" id="KW-1133">Transmembrane helix</keyword>
<dbReference type="GO" id="GO:0000139">
    <property type="term" value="C:Golgi membrane"/>
    <property type="evidence" value="ECO:0007669"/>
    <property type="project" value="UniProtKB-SubCell"/>
</dbReference>
<keyword evidence="3 10" id="KW-0812">Transmembrane</keyword>
<evidence type="ECO:0000256" key="9">
    <source>
        <dbReference type="SAM" id="MobiDB-lite"/>
    </source>
</evidence>
<dbReference type="SUPFAM" id="SSF50911">
    <property type="entry name" value="Mannose 6-phosphate receptor domain"/>
    <property type="match status" value="1"/>
</dbReference>
<dbReference type="OrthoDB" id="4504960at2759"/>
<protein>
    <submittedName>
        <fullName evidence="13">Putative mannose 6-phosphate receptor-like protein</fullName>
    </submittedName>
</protein>
<evidence type="ECO:0000313" key="13">
    <source>
        <dbReference type="EMBL" id="TVY83617.1"/>
    </source>
</evidence>
<evidence type="ECO:0000256" key="4">
    <source>
        <dbReference type="ARBA" id="ARBA00022729"/>
    </source>
</evidence>
<evidence type="ECO:0000256" key="3">
    <source>
        <dbReference type="ARBA" id="ARBA00022692"/>
    </source>
</evidence>
<keyword evidence="13" id="KW-0675">Receptor</keyword>
<evidence type="ECO:0000256" key="8">
    <source>
        <dbReference type="ARBA" id="ARBA00023180"/>
    </source>
</evidence>
<proteinExistence type="predicted"/>
<evidence type="ECO:0000256" key="2">
    <source>
        <dbReference type="ARBA" id="ARBA00022448"/>
    </source>
</evidence>
<dbReference type="GO" id="GO:0005770">
    <property type="term" value="C:late endosome"/>
    <property type="evidence" value="ECO:0007669"/>
    <property type="project" value="TreeGrafter"/>
</dbReference>
<evidence type="ECO:0000256" key="10">
    <source>
        <dbReference type="SAM" id="Phobius"/>
    </source>
</evidence>
<feature type="domain" description="MRH" evidence="12">
    <location>
        <begin position="30"/>
        <end position="209"/>
    </location>
</feature>
<dbReference type="InterPro" id="IPR044865">
    <property type="entry name" value="MRH_dom"/>
</dbReference>
<comment type="subcellular location">
    <subcellularLocation>
        <location evidence="1">Endomembrane system</location>
    </subcellularLocation>
</comment>
<dbReference type="GO" id="GO:0007034">
    <property type="term" value="P:vacuolar transport"/>
    <property type="evidence" value="ECO:0007669"/>
    <property type="project" value="TreeGrafter"/>
</dbReference>
<reference evidence="13 14" key="1">
    <citation type="submission" date="2018-05" db="EMBL/GenBank/DDBJ databases">
        <title>Genome sequencing and assembly of the regulated plant pathogen Lachnellula willkommii and related sister species for the development of diagnostic species identification markers.</title>
        <authorList>
            <person name="Giroux E."/>
            <person name="Bilodeau G."/>
        </authorList>
    </citation>
    <scope>NUCLEOTIDE SEQUENCE [LARGE SCALE GENOMIC DNA]</scope>
    <source>
        <strain evidence="13 14">CBS 268.59</strain>
    </source>
</reference>
<evidence type="ECO:0000259" key="12">
    <source>
        <dbReference type="PROSITE" id="PS51914"/>
    </source>
</evidence>
<dbReference type="PANTHER" id="PTHR15071:SF0">
    <property type="entry name" value="MANNOSE 6-PHOSPHATE RECEPTOR-LIKE PROTEIN 1"/>
    <property type="match status" value="1"/>
</dbReference>
<keyword evidence="6 10" id="KW-0472">Membrane</keyword>
<keyword evidence="2" id="KW-0813">Transport</keyword>